<comment type="subunit">
    <text evidence="7">Identified in the spliceosome C complex. Component of the U11/U12 snRNPs that are part of the U12-type spliceosome. Component of splicing factor SF3B complex.</text>
</comment>
<dbReference type="Proteomes" id="UP001374535">
    <property type="component" value="Chromosome 10"/>
</dbReference>
<sequence length="1214" mass="134993">MYLYSLTLQRPTGIICAINGNFSGGKSQEIVVARGKVLDLLRPEDNGRIQTILSVEIFGAIRSLAQFRLMGAQKDYIVVGSDSGRIVILEYNKEKNVFDKVHQETFGKSGCRRIVPGQYLAIDPKGRAVMIGACEKQKLVYVLNRDTAARLTISSPLEAHKSHTLVYSICGVDCGFENPIFAAIELDYSEADQDSTGHAAREAQKHLTFYELDLGLNHVSRKWSEQVDNGANLLVTVPGGGDGPSGVLVCAENFVIYKNQGHPDVRAVIPRREDLPAERGVLIVSAAMHKLKNMFFFLLQTEYGDIFKVTLEHNNDRVSELKIKYFDTIPVTASMCVLKSGFLFAASEFGNHALYQFTSIGDEDDVEASSATLMETEEGFPPVFFQPRRLKNLVRIDQVESLMPIMDMKVSNLFEEETPQIFTLCGRGPRSSLRILRTGLAVSEMAVSKLPGIPSAVWTVKKNVIDEFDAYIVVSFTNATLVLSIGETVEEVSDSGFLDTTPSLAVSLIGDDSLMQVHPNGIRHIREDGRINEWRTPGKRTISKVGSNRLQVVIALSGGELIYFEVDVTGQLMEVEKHEMSGDVACLDIAPVPEGRQRSRFLAVGSYDKTIRILSLDPDDCMQALSVQSVSSAPESLLFLEVQASVGGEDGADHPASLFLNAGLQNGVLFRTVVDMVTGQLSDSRSRFLGLRAPKLFLIIVRGKRAMLCLSSRPWLGYIHQGHFLLTPLSYETLEYAASFSSDQCVEGVVAVAGEALRIFTIERLGETFNETVIPLRYTPRKFVLQPKRKLLVMIESDQGALTAEEREAARKECFEAAQAGENGAGNADQIENGGDDEDKDDPLSDEHYGYPKAESEKWVSCIRVLDPRTGNTTCLLELQENEAAFSICTVNFHDKEYGTLLAVGTAKGLQFLPKRTVTAGFIHIYRFVEDGRSLELLHKTQVEGVPLALCQFQGRLLAGIGPVLRLYDLGKRRLLRKCENKLFPNTIVSIQAYRDRIYVGDVQESFHYCKYRRDENQLYIFADDCVPRWLTASYHIDFDTMAGADKFGNIYFVRLPQDVSDEIEEDPTGGRIKWEQGKLNGAPNKVEEIVQFHVGDVVTCLQKASLIPGGGECIVFGTVMGSVGALHAFTSRDDVDFFSHLEMHMRQDHPPLCGRDHMAYRSAYFPVKDVIDGDLCEQFPTLPMDLQRKIADELDRTPGEILKKLEEVRNKII</sequence>
<dbReference type="FunFam" id="2.130.10.10:FF:000027">
    <property type="entry name" value="Splicing factor 3B subunit 3"/>
    <property type="match status" value="1"/>
</dbReference>
<name>A0AAQ3MJZ3_VIGMU</name>
<feature type="domain" description="RSE1/DDB1/CPSF1 C-terminal" evidence="9">
    <location>
        <begin position="861"/>
        <end position="1180"/>
    </location>
</feature>
<dbReference type="InterPro" id="IPR050358">
    <property type="entry name" value="RSE1/DDB1/CFT1"/>
</dbReference>
<dbReference type="FunFam" id="1.10.150.910:FF:000002">
    <property type="entry name" value="Splicing factor 3B subunit 3"/>
    <property type="match status" value="1"/>
</dbReference>
<dbReference type="InterPro" id="IPR015943">
    <property type="entry name" value="WD40/YVTN_repeat-like_dom_sf"/>
</dbReference>
<comment type="similarity">
    <text evidence="2">Belongs to the DDB1 family.</text>
</comment>
<evidence type="ECO:0000256" key="6">
    <source>
        <dbReference type="ARBA" id="ARBA00055504"/>
    </source>
</evidence>
<accession>A0AAQ3MJZ3</accession>
<reference evidence="12 13" key="1">
    <citation type="journal article" date="2023" name="Life. Sci Alliance">
        <title>Evolutionary insights into 3D genome organization and epigenetic landscape of Vigna mungo.</title>
        <authorList>
            <person name="Junaid A."/>
            <person name="Singh B."/>
            <person name="Bhatia S."/>
        </authorList>
    </citation>
    <scope>NUCLEOTIDE SEQUENCE [LARGE SCALE GENOMIC DNA]</scope>
    <source>
        <strain evidence="12">Urdbean</strain>
    </source>
</reference>
<evidence type="ECO:0000256" key="8">
    <source>
        <dbReference type="SAM" id="MobiDB-lite"/>
    </source>
</evidence>
<dbReference type="GO" id="GO:0048481">
    <property type="term" value="P:plant ovule development"/>
    <property type="evidence" value="ECO:0007669"/>
    <property type="project" value="UniProtKB-ARBA"/>
</dbReference>
<dbReference type="GO" id="GO:0055046">
    <property type="term" value="P:microgametogenesis"/>
    <property type="evidence" value="ECO:0007669"/>
    <property type="project" value="UniProtKB-ARBA"/>
</dbReference>
<evidence type="ECO:0000256" key="2">
    <source>
        <dbReference type="ARBA" id="ARBA00007453"/>
    </source>
</evidence>
<dbReference type="GO" id="GO:0003676">
    <property type="term" value="F:nucleic acid binding"/>
    <property type="evidence" value="ECO:0007669"/>
    <property type="project" value="InterPro"/>
</dbReference>
<keyword evidence="4" id="KW-0539">Nucleus</keyword>
<dbReference type="SUPFAM" id="SSF50998">
    <property type="entry name" value="Quinoprotein alcohol dehydrogenase-like"/>
    <property type="match status" value="1"/>
</dbReference>
<dbReference type="AlphaFoldDB" id="A0AAQ3MJZ3"/>
<feature type="domain" description="RSE1/DDB1/CPSF1 second beta-propeller" evidence="11">
    <location>
        <begin position="443"/>
        <end position="762"/>
    </location>
</feature>
<dbReference type="GO" id="GO:0009846">
    <property type="term" value="P:pollen germination"/>
    <property type="evidence" value="ECO:0007669"/>
    <property type="project" value="UniProtKB-ARBA"/>
</dbReference>
<dbReference type="EMBL" id="CP144691">
    <property type="protein sequence ID" value="WVY92694.1"/>
    <property type="molecule type" value="Genomic_DNA"/>
</dbReference>
<dbReference type="Gene3D" id="1.10.150.910">
    <property type="match status" value="1"/>
</dbReference>
<organism evidence="12 13">
    <name type="scientific">Vigna mungo</name>
    <name type="common">Black gram</name>
    <name type="synonym">Phaseolus mungo</name>
    <dbReference type="NCBI Taxonomy" id="3915"/>
    <lineage>
        <taxon>Eukaryota</taxon>
        <taxon>Viridiplantae</taxon>
        <taxon>Streptophyta</taxon>
        <taxon>Embryophyta</taxon>
        <taxon>Tracheophyta</taxon>
        <taxon>Spermatophyta</taxon>
        <taxon>Magnoliopsida</taxon>
        <taxon>eudicotyledons</taxon>
        <taxon>Gunneridae</taxon>
        <taxon>Pentapetalae</taxon>
        <taxon>rosids</taxon>
        <taxon>fabids</taxon>
        <taxon>Fabales</taxon>
        <taxon>Fabaceae</taxon>
        <taxon>Papilionoideae</taxon>
        <taxon>50 kb inversion clade</taxon>
        <taxon>NPAAA clade</taxon>
        <taxon>indigoferoid/millettioid clade</taxon>
        <taxon>Phaseoleae</taxon>
        <taxon>Vigna</taxon>
    </lineage>
</organism>
<evidence type="ECO:0000256" key="1">
    <source>
        <dbReference type="ARBA" id="ARBA00004123"/>
    </source>
</evidence>
<dbReference type="InterPro" id="IPR058543">
    <property type="entry name" value="Beta-prop_RSE1/DDB1/CPSF1_2nd"/>
</dbReference>
<dbReference type="GO" id="GO:0005634">
    <property type="term" value="C:nucleus"/>
    <property type="evidence" value="ECO:0007669"/>
    <property type="project" value="UniProtKB-SubCell"/>
</dbReference>
<dbReference type="InterPro" id="IPR004871">
    <property type="entry name" value="RSE1/DDB1/CPSF1_C"/>
</dbReference>
<dbReference type="Pfam" id="PF03178">
    <property type="entry name" value="CPSF_A"/>
    <property type="match status" value="1"/>
</dbReference>
<evidence type="ECO:0000256" key="5">
    <source>
        <dbReference type="ARBA" id="ARBA00038266"/>
    </source>
</evidence>
<evidence type="ECO:0000256" key="4">
    <source>
        <dbReference type="ARBA" id="ARBA00023242"/>
    </source>
</evidence>
<evidence type="ECO:0000313" key="12">
    <source>
        <dbReference type="EMBL" id="WVY92694.1"/>
    </source>
</evidence>
<dbReference type="Pfam" id="PF10433">
    <property type="entry name" value="Beta-prop_RSE1_1st"/>
    <property type="match status" value="1"/>
</dbReference>
<dbReference type="InterPro" id="IPR018846">
    <property type="entry name" value="Beta-prop_RSE1/DDB1/CPSF1_1st"/>
</dbReference>
<evidence type="ECO:0000256" key="7">
    <source>
        <dbReference type="ARBA" id="ARBA00065480"/>
    </source>
</evidence>
<evidence type="ECO:0000259" key="11">
    <source>
        <dbReference type="Pfam" id="PF23726"/>
    </source>
</evidence>
<dbReference type="PANTHER" id="PTHR10644">
    <property type="entry name" value="DNA REPAIR/RNA PROCESSING CPSF FAMILY"/>
    <property type="match status" value="1"/>
</dbReference>
<evidence type="ECO:0000259" key="9">
    <source>
        <dbReference type="Pfam" id="PF03178"/>
    </source>
</evidence>
<gene>
    <name evidence="12" type="ORF">V8G54_031782</name>
</gene>
<dbReference type="Gene3D" id="2.130.10.10">
    <property type="entry name" value="YVTN repeat-like/Quinoprotein amine dehydrogenase"/>
    <property type="match status" value="3"/>
</dbReference>
<comment type="subcellular location">
    <subcellularLocation>
        <location evidence="1">Nucleus</location>
    </subcellularLocation>
</comment>
<dbReference type="Pfam" id="PF23726">
    <property type="entry name" value="Beta-prop_RSE1_2nd"/>
    <property type="match status" value="1"/>
</dbReference>
<feature type="region of interest" description="Disordered" evidence="8">
    <location>
        <begin position="823"/>
        <end position="850"/>
    </location>
</feature>
<dbReference type="InterPro" id="IPR011047">
    <property type="entry name" value="Quinoprotein_ADH-like_sf"/>
</dbReference>
<feature type="domain" description="RSE1/DDB1/CPSF1 first beta-propeller" evidence="10">
    <location>
        <begin position="14"/>
        <end position="367"/>
    </location>
</feature>
<keyword evidence="13" id="KW-1185">Reference proteome</keyword>
<proteinExistence type="inferred from homology"/>
<evidence type="ECO:0000313" key="13">
    <source>
        <dbReference type="Proteomes" id="UP001374535"/>
    </source>
</evidence>
<evidence type="ECO:0000259" key="10">
    <source>
        <dbReference type="Pfam" id="PF10433"/>
    </source>
</evidence>
<comment type="function">
    <text evidence="6">Subunit of the splicing factor SF3B required for 'A' complex assembly formed by the stable binding of U2 snRNP to the branchpoint sequence (BPS) in pre-mRNA. Sequence independent binding of SF3A/SF3B complex upstream of the branch site is essential, it may anchor U2 snRNP to the pre-mRNA. May also be involved in the assembly of the 'E' complex. Also belongs to the minor U12-dependent spliceosome, which is involved in the splicing of rare class of nuclear pre-mRNA intron. Required for pollen and ovule development, especially during the transition from microspore to the bicellular stage in pollen development. Involved in the accumulation of QRT1 and QRT3.</text>
</comment>
<protein>
    <recommendedName>
        <fullName evidence="3">DNA damage-binding protein 1</fullName>
    </recommendedName>
</protein>
<evidence type="ECO:0000256" key="3">
    <source>
        <dbReference type="ARBA" id="ARBA00014577"/>
    </source>
</evidence>
<dbReference type="FunFam" id="2.130.10.10:FF:000041">
    <property type="entry name" value="Splicing factor 3b subunit 3"/>
    <property type="match status" value="1"/>
</dbReference>
<comment type="similarity">
    <text evidence="5">Belongs to the RSE1 family.</text>
</comment>